<name>A0A6V1SER3_HETAK</name>
<evidence type="ECO:0000313" key="2">
    <source>
        <dbReference type="EMBL" id="CAE0638300.1"/>
    </source>
</evidence>
<feature type="region of interest" description="Disordered" evidence="1">
    <location>
        <begin position="131"/>
        <end position="152"/>
    </location>
</feature>
<dbReference type="EMBL" id="HBIU01037191">
    <property type="protein sequence ID" value="CAE0638300.1"/>
    <property type="molecule type" value="Transcribed_RNA"/>
</dbReference>
<organism evidence="2">
    <name type="scientific">Heterosigma akashiwo</name>
    <name type="common">Chromophytic alga</name>
    <name type="synonym">Heterosigma carterae</name>
    <dbReference type="NCBI Taxonomy" id="2829"/>
    <lineage>
        <taxon>Eukaryota</taxon>
        <taxon>Sar</taxon>
        <taxon>Stramenopiles</taxon>
        <taxon>Ochrophyta</taxon>
        <taxon>Raphidophyceae</taxon>
        <taxon>Chattonellales</taxon>
        <taxon>Chattonellaceae</taxon>
        <taxon>Heterosigma</taxon>
    </lineage>
</organism>
<sequence length="282" mass="31665">MVISSLWHKWMSCLNARLITWKSLPWPHQKKRRCLLGGTIPSREEILSVAEGELWWKDVDYDAFRQRETIIREQKRAQEHQQMQAKVNLKRCCVGRGPPPEFPPPKIDTDTMFSFFSNFFGQVQLQCAIQESQQPSTSNLPSGSGSDMSITSGSAADDMMPIISSASVHSGMPSLLDADDHFPILGSEDINMDSDDDELLPDLICAACNRHVSNKHCICEAPLTRGANTCKAMDFSPTHEDHYDDDSLQDFGTLVDDSEGGDSPSDQVMKREEDFVLNHLIF</sequence>
<proteinExistence type="predicted"/>
<reference evidence="2" key="1">
    <citation type="submission" date="2021-01" db="EMBL/GenBank/DDBJ databases">
        <authorList>
            <person name="Corre E."/>
            <person name="Pelletier E."/>
            <person name="Niang G."/>
            <person name="Scheremetjew M."/>
            <person name="Finn R."/>
            <person name="Kale V."/>
            <person name="Holt S."/>
            <person name="Cochrane G."/>
            <person name="Meng A."/>
            <person name="Brown T."/>
            <person name="Cohen L."/>
        </authorList>
    </citation>
    <scope>NUCLEOTIDE SEQUENCE</scope>
    <source>
        <strain evidence="2">CCMP3107</strain>
    </source>
</reference>
<accession>A0A6V1SER3</accession>
<dbReference type="AlphaFoldDB" id="A0A6V1SER3"/>
<evidence type="ECO:0000256" key="1">
    <source>
        <dbReference type="SAM" id="MobiDB-lite"/>
    </source>
</evidence>
<gene>
    <name evidence="2" type="ORF">HAKA00212_LOCUS17082</name>
</gene>
<protein>
    <submittedName>
        <fullName evidence="2">Uncharacterized protein</fullName>
    </submittedName>
</protein>